<name>A0A699UJK3_TANCI</name>
<proteinExistence type="predicted"/>
<comment type="caution">
    <text evidence="2">The sequence shown here is derived from an EMBL/GenBank/DDBJ whole genome shotgun (WGS) entry which is preliminary data.</text>
</comment>
<feature type="compositionally biased region" description="Low complexity" evidence="1">
    <location>
        <begin position="1"/>
        <end position="18"/>
    </location>
</feature>
<protein>
    <submittedName>
        <fullName evidence="2">Uncharacterized protein</fullName>
    </submittedName>
</protein>
<sequence length="98" mass="11260">MKPFSKSSSSCFDNSFISDGANRYGARATGVAPGIRSGIPWPCISELLNTIWLSIETLSRCYFRCRKKSRFHSHKGFELVSRHTRSRRDIFLTNPFRL</sequence>
<feature type="region of interest" description="Disordered" evidence="1">
    <location>
        <begin position="1"/>
        <end position="20"/>
    </location>
</feature>
<gene>
    <name evidence="2" type="ORF">Tci_893407</name>
</gene>
<organism evidence="2">
    <name type="scientific">Tanacetum cinerariifolium</name>
    <name type="common">Dalmatian daisy</name>
    <name type="synonym">Chrysanthemum cinerariifolium</name>
    <dbReference type="NCBI Taxonomy" id="118510"/>
    <lineage>
        <taxon>Eukaryota</taxon>
        <taxon>Viridiplantae</taxon>
        <taxon>Streptophyta</taxon>
        <taxon>Embryophyta</taxon>
        <taxon>Tracheophyta</taxon>
        <taxon>Spermatophyta</taxon>
        <taxon>Magnoliopsida</taxon>
        <taxon>eudicotyledons</taxon>
        <taxon>Gunneridae</taxon>
        <taxon>Pentapetalae</taxon>
        <taxon>asterids</taxon>
        <taxon>campanulids</taxon>
        <taxon>Asterales</taxon>
        <taxon>Asteraceae</taxon>
        <taxon>Asteroideae</taxon>
        <taxon>Anthemideae</taxon>
        <taxon>Anthemidinae</taxon>
        <taxon>Tanacetum</taxon>
    </lineage>
</organism>
<dbReference type="AlphaFoldDB" id="A0A699UJK3"/>
<accession>A0A699UJK3</accession>
<evidence type="ECO:0000313" key="2">
    <source>
        <dbReference type="EMBL" id="GFD21438.1"/>
    </source>
</evidence>
<evidence type="ECO:0000256" key="1">
    <source>
        <dbReference type="SAM" id="MobiDB-lite"/>
    </source>
</evidence>
<dbReference type="EMBL" id="BKCJ011329759">
    <property type="protein sequence ID" value="GFD21438.1"/>
    <property type="molecule type" value="Genomic_DNA"/>
</dbReference>
<reference evidence="2" key="1">
    <citation type="journal article" date="2019" name="Sci. Rep.">
        <title>Draft genome of Tanacetum cinerariifolium, the natural source of mosquito coil.</title>
        <authorList>
            <person name="Yamashiro T."/>
            <person name="Shiraishi A."/>
            <person name="Satake H."/>
            <person name="Nakayama K."/>
        </authorList>
    </citation>
    <scope>NUCLEOTIDE SEQUENCE</scope>
</reference>